<dbReference type="EMBL" id="FNRD01000009">
    <property type="protein sequence ID" value="SEA80335.1"/>
    <property type="molecule type" value="Genomic_DNA"/>
</dbReference>
<evidence type="ECO:0000313" key="1">
    <source>
        <dbReference type="EMBL" id="SEA80335.1"/>
    </source>
</evidence>
<proteinExistence type="predicted"/>
<dbReference type="OrthoDB" id="680899at2"/>
<reference evidence="2" key="1">
    <citation type="submission" date="2016-10" db="EMBL/GenBank/DDBJ databases">
        <authorList>
            <person name="Varghese N."/>
            <person name="Submissions S."/>
        </authorList>
    </citation>
    <scope>NUCLEOTIDE SEQUENCE [LARGE SCALE GENOMIC DNA]</scope>
    <source>
        <strain evidence="2">DSM 22376</strain>
    </source>
</reference>
<dbReference type="Proteomes" id="UP000198951">
    <property type="component" value="Unassembled WGS sequence"/>
</dbReference>
<sequence>MKKEKDYQFKLVEGQYTPLEAKKILLGLINSKINFHQLENFSNEIRFSENTAHSKIRIELLTDASENITDLLAYSLLNDMHFKIDGTIQISLVPAKKLKPIAQKI</sequence>
<name>A0A1H4E5L8_9FLAO</name>
<dbReference type="STRING" id="150146.SAMN05443667_10913"/>
<dbReference type="RefSeq" id="WP_091090758.1">
    <property type="nucleotide sequence ID" value="NZ_FNRD01000009.1"/>
</dbReference>
<evidence type="ECO:0000313" key="2">
    <source>
        <dbReference type="Proteomes" id="UP000198951"/>
    </source>
</evidence>
<protein>
    <submittedName>
        <fullName evidence="1">Uncharacterized protein</fullName>
    </submittedName>
</protein>
<accession>A0A1H4E5L8</accession>
<dbReference type="AlphaFoldDB" id="A0A1H4E5L8"/>
<gene>
    <name evidence="1" type="ORF">SAMN05443667_10913</name>
</gene>
<keyword evidence="2" id="KW-1185">Reference proteome</keyword>
<organism evidence="1 2">
    <name type="scientific">Flavobacterium gillisiae</name>
    <dbReference type="NCBI Taxonomy" id="150146"/>
    <lineage>
        <taxon>Bacteria</taxon>
        <taxon>Pseudomonadati</taxon>
        <taxon>Bacteroidota</taxon>
        <taxon>Flavobacteriia</taxon>
        <taxon>Flavobacteriales</taxon>
        <taxon>Flavobacteriaceae</taxon>
        <taxon>Flavobacterium</taxon>
    </lineage>
</organism>